<sequence>MDGAGEMFFHLNTSKVRLQKCYFLNVGVFQ</sequence>
<protein>
    <submittedName>
        <fullName evidence="1">Uncharacterized protein</fullName>
    </submittedName>
</protein>
<dbReference type="Proteomes" id="UP000000607">
    <property type="component" value="Chromosome"/>
</dbReference>
<evidence type="ECO:0000313" key="1">
    <source>
        <dbReference type="EMBL" id="AAU38898.1"/>
    </source>
</evidence>
<gene>
    <name evidence="1" type="ordered locus">MS2291</name>
</gene>
<keyword evidence="2" id="KW-1185">Reference proteome</keyword>
<organism evidence="1 2">
    <name type="scientific">Mannheimia succiniciproducens (strain KCTC 0769BP / MBEL55E)</name>
    <dbReference type="NCBI Taxonomy" id="221988"/>
    <lineage>
        <taxon>Bacteria</taxon>
        <taxon>Pseudomonadati</taxon>
        <taxon>Pseudomonadota</taxon>
        <taxon>Gammaproteobacteria</taxon>
        <taxon>Pasteurellales</taxon>
        <taxon>Pasteurellaceae</taxon>
        <taxon>Basfia</taxon>
    </lineage>
</organism>
<dbReference type="AlphaFoldDB" id="Q65Q62"/>
<reference evidence="1 2" key="1">
    <citation type="journal article" date="2004" name="Nat. Biotechnol.">
        <title>The genome sequence of the capnophilic rumen bacterium Mannheimia succiniciproducens.</title>
        <authorList>
            <person name="Hong S.H."/>
            <person name="Kim J.S."/>
            <person name="Lee S.Y."/>
            <person name="In Y.H."/>
            <person name="Choi S.S."/>
            <person name="Rih J.-K."/>
            <person name="Kim C.H."/>
            <person name="Jeong H."/>
            <person name="Hur C.G."/>
            <person name="Kim J.J."/>
        </authorList>
    </citation>
    <scope>NUCLEOTIDE SEQUENCE [LARGE SCALE GENOMIC DNA]</scope>
    <source>
        <strain evidence="2">KCTC 0769BP / MBEL55E</strain>
    </source>
</reference>
<evidence type="ECO:0000313" key="2">
    <source>
        <dbReference type="Proteomes" id="UP000000607"/>
    </source>
</evidence>
<proteinExistence type="predicted"/>
<dbReference type="KEGG" id="msu:MS2291"/>
<dbReference type="STRING" id="221988.MS2291"/>
<name>Q65Q62_MANSM</name>
<accession>Q65Q62</accession>
<dbReference type="EMBL" id="AE016827">
    <property type="protein sequence ID" value="AAU38898.1"/>
    <property type="molecule type" value="Genomic_DNA"/>
</dbReference>
<dbReference type="HOGENOM" id="CLU_3404274_0_0_6"/>